<evidence type="ECO:0000313" key="7">
    <source>
        <dbReference type="EMBL" id="QTX33799.1"/>
    </source>
</evidence>
<feature type="transmembrane region" description="Helical" evidence="6">
    <location>
        <begin position="74"/>
        <end position="91"/>
    </location>
</feature>
<feature type="transmembrane region" description="Helical" evidence="6">
    <location>
        <begin position="184"/>
        <end position="203"/>
    </location>
</feature>
<name>A0A9Q7AJ97_9BACT</name>
<keyword evidence="4 6" id="KW-1133">Transmembrane helix</keyword>
<evidence type="ECO:0000256" key="5">
    <source>
        <dbReference type="ARBA" id="ARBA00023136"/>
    </source>
</evidence>
<feature type="transmembrane region" description="Helical" evidence="6">
    <location>
        <begin position="111"/>
        <end position="134"/>
    </location>
</feature>
<reference evidence="8" key="1">
    <citation type="submission" date="2021-04" db="EMBL/GenBank/DDBJ databases">
        <title>A novel Synergistetes isolate from a pyrite-forming mixed culture.</title>
        <authorList>
            <person name="Bunk B."/>
            <person name="Sproer C."/>
            <person name="Spring S."/>
            <person name="Pester M."/>
        </authorList>
    </citation>
    <scope>NUCLEOTIDE SEQUENCE [LARGE SCALE GENOMIC DNA]</scope>
    <source>
        <strain evidence="8">J.5.4.2-T.3.5.2</strain>
    </source>
</reference>
<evidence type="ECO:0000256" key="2">
    <source>
        <dbReference type="ARBA" id="ARBA00022475"/>
    </source>
</evidence>
<feature type="transmembrane region" description="Helical" evidence="6">
    <location>
        <begin position="34"/>
        <end position="62"/>
    </location>
</feature>
<accession>A0A9Q7AJ97</accession>
<dbReference type="InterPro" id="IPR001123">
    <property type="entry name" value="LeuE-type"/>
</dbReference>
<organism evidence="7 8">
    <name type="scientific">Aminithiophilus ramosus</name>
    <dbReference type="NCBI Taxonomy" id="3029084"/>
    <lineage>
        <taxon>Bacteria</taxon>
        <taxon>Thermotogati</taxon>
        <taxon>Synergistota</taxon>
        <taxon>Synergistia</taxon>
        <taxon>Synergistales</taxon>
        <taxon>Aminithiophilaceae</taxon>
        <taxon>Aminithiophilus</taxon>
    </lineage>
</organism>
<evidence type="ECO:0000256" key="4">
    <source>
        <dbReference type="ARBA" id="ARBA00022989"/>
    </source>
</evidence>
<dbReference type="PANTHER" id="PTHR30086">
    <property type="entry name" value="ARGININE EXPORTER PROTEIN ARGO"/>
    <property type="match status" value="1"/>
</dbReference>
<dbReference type="PANTHER" id="PTHR30086:SF20">
    <property type="entry name" value="ARGININE EXPORTER PROTEIN ARGO-RELATED"/>
    <property type="match status" value="1"/>
</dbReference>
<keyword evidence="2" id="KW-1003">Cell membrane</keyword>
<dbReference type="RefSeq" id="WP_274374976.1">
    <property type="nucleotide sequence ID" value="NZ_CP072943.1"/>
</dbReference>
<keyword evidence="8" id="KW-1185">Reference proteome</keyword>
<dbReference type="GO" id="GO:0015171">
    <property type="term" value="F:amino acid transmembrane transporter activity"/>
    <property type="evidence" value="ECO:0007669"/>
    <property type="project" value="TreeGrafter"/>
</dbReference>
<dbReference type="AlphaFoldDB" id="A0A9Q7AJ97"/>
<dbReference type="KEGG" id="aram:KAR29_11090"/>
<evidence type="ECO:0000313" key="8">
    <source>
        <dbReference type="Proteomes" id="UP000671879"/>
    </source>
</evidence>
<dbReference type="EMBL" id="CP072943">
    <property type="protein sequence ID" value="QTX33799.1"/>
    <property type="molecule type" value="Genomic_DNA"/>
</dbReference>
<keyword evidence="3 6" id="KW-0812">Transmembrane</keyword>
<gene>
    <name evidence="7" type="ORF">KAR29_11090</name>
</gene>
<evidence type="ECO:0000256" key="6">
    <source>
        <dbReference type="SAM" id="Phobius"/>
    </source>
</evidence>
<protein>
    <submittedName>
        <fullName evidence="7">LysE family transporter</fullName>
    </submittedName>
</protein>
<dbReference type="Pfam" id="PF01810">
    <property type="entry name" value="LysE"/>
    <property type="match status" value="1"/>
</dbReference>
<proteinExistence type="predicted"/>
<keyword evidence="5 6" id="KW-0472">Membrane</keyword>
<evidence type="ECO:0000256" key="1">
    <source>
        <dbReference type="ARBA" id="ARBA00004651"/>
    </source>
</evidence>
<dbReference type="GO" id="GO:0005886">
    <property type="term" value="C:plasma membrane"/>
    <property type="evidence" value="ECO:0007669"/>
    <property type="project" value="UniProtKB-SubCell"/>
</dbReference>
<dbReference type="Proteomes" id="UP000671879">
    <property type="component" value="Chromosome"/>
</dbReference>
<sequence length="204" mass="20848">MALLFVEALVIGFSIALPLGPIGLLCVGRTLERGFWAGLASGLGAATADGFYGFVAASGFAAVASRLVAFERPLAGGGGLFLAFLGAGFLRHRPPVPKEGGGPSQGPVVDFLSAFGLTLTNPMTLLSFAALFSALGALGGGRFPQVVVGGVFVGSALWWLILAGVTALLRERLPQGIFALLQKGAGLALLAFGLWIIGTRFLFA</sequence>
<comment type="subcellular location">
    <subcellularLocation>
        <location evidence="1">Cell membrane</location>
        <topology evidence="1">Multi-pass membrane protein</topology>
    </subcellularLocation>
</comment>
<evidence type="ECO:0000256" key="3">
    <source>
        <dbReference type="ARBA" id="ARBA00022692"/>
    </source>
</evidence>
<feature type="transmembrane region" description="Helical" evidence="6">
    <location>
        <begin position="146"/>
        <end position="169"/>
    </location>
</feature>